<dbReference type="InterPro" id="IPR051130">
    <property type="entry name" value="Mito_struct-func_regulator"/>
</dbReference>
<keyword evidence="3" id="KW-1185">Reference proteome</keyword>
<evidence type="ECO:0000259" key="1">
    <source>
        <dbReference type="Pfam" id="PF03109"/>
    </source>
</evidence>
<dbReference type="InterPro" id="IPR004147">
    <property type="entry name" value="ABC1_dom"/>
</dbReference>
<sequence>MKVASFWVRTIDKVAKFLEFKGVNLEKLYNDFQESRITELDFDLELENGLKTTRNFHDDDRVYIPKFYTKYCGPRTVTMEFIDNAFRIDDVENIKKKYKEKTTPYVSQALIDIFAKQIFLYGLVHSDGHPGNILVRDHPSDNSRPQIVLLDHGHYCEVGKEFRLKFCRLWYHLCTFNYAKVKEIAKEFGIDTHYKYLPLIFTYRTMNSHKCLGEKMTSEEIEMLRRNDDLNLENIGFLVQKLPWDIILIFKATHLITVHISKFDSTDRTKLLRFTDYCMEGLTNSTNSVAFWMLKLSLYLKILMFEYCYPLYKAIYGHAAHHQE</sequence>
<dbReference type="InterPro" id="IPR011009">
    <property type="entry name" value="Kinase-like_dom_sf"/>
</dbReference>
<accession>A0AAD1UJG2</accession>
<dbReference type="PANTHER" id="PTHR43173">
    <property type="entry name" value="ABC1 FAMILY PROTEIN"/>
    <property type="match status" value="1"/>
</dbReference>
<dbReference type="PANTHER" id="PTHR43173:SF28">
    <property type="entry name" value="AARF DOMAIN CONTAINING KINASE 5"/>
    <property type="match status" value="1"/>
</dbReference>
<organism evidence="2 3">
    <name type="scientific">Euplotes crassus</name>
    <dbReference type="NCBI Taxonomy" id="5936"/>
    <lineage>
        <taxon>Eukaryota</taxon>
        <taxon>Sar</taxon>
        <taxon>Alveolata</taxon>
        <taxon>Ciliophora</taxon>
        <taxon>Intramacronucleata</taxon>
        <taxon>Spirotrichea</taxon>
        <taxon>Hypotrichia</taxon>
        <taxon>Euplotida</taxon>
        <taxon>Euplotidae</taxon>
        <taxon>Moneuplotes</taxon>
    </lineage>
</organism>
<name>A0AAD1UJG2_EUPCR</name>
<feature type="domain" description="ABC1 atypical kinase-like" evidence="1">
    <location>
        <begin position="13"/>
        <end position="184"/>
    </location>
</feature>
<dbReference type="AlphaFoldDB" id="A0AAD1UJG2"/>
<proteinExistence type="predicted"/>
<dbReference type="SUPFAM" id="SSF56112">
    <property type="entry name" value="Protein kinase-like (PK-like)"/>
    <property type="match status" value="1"/>
</dbReference>
<protein>
    <recommendedName>
        <fullName evidence="1">ABC1 atypical kinase-like domain-containing protein</fullName>
    </recommendedName>
</protein>
<evidence type="ECO:0000313" key="2">
    <source>
        <dbReference type="EMBL" id="CAI2366364.1"/>
    </source>
</evidence>
<dbReference type="EMBL" id="CAMPGE010007447">
    <property type="protein sequence ID" value="CAI2366364.1"/>
    <property type="molecule type" value="Genomic_DNA"/>
</dbReference>
<dbReference type="Proteomes" id="UP001295684">
    <property type="component" value="Unassembled WGS sequence"/>
</dbReference>
<reference evidence="2" key="1">
    <citation type="submission" date="2023-07" db="EMBL/GenBank/DDBJ databases">
        <authorList>
            <consortium name="AG Swart"/>
            <person name="Singh M."/>
            <person name="Singh A."/>
            <person name="Seah K."/>
            <person name="Emmerich C."/>
        </authorList>
    </citation>
    <scope>NUCLEOTIDE SEQUENCE</scope>
    <source>
        <strain evidence="2">DP1</strain>
    </source>
</reference>
<evidence type="ECO:0000313" key="3">
    <source>
        <dbReference type="Proteomes" id="UP001295684"/>
    </source>
</evidence>
<dbReference type="Pfam" id="PF03109">
    <property type="entry name" value="ABC1"/>
    <property type="match status" value="1"/>
</dbReference>
<comment type="caution">
    <text evidence="2">The sequence shown here is derived from an EMBL/GenBank/DDBJ whole genome shotgun (WGS) entry which is preliminary data.</text>
</comment>
<gene>
    <name evidence="2" type="ORF">ECRASSUSDP1_LOCUS7637</name>
</gene>